<dbReference type="EMBL" id="KI546170">
    <property type="protein sequence ID" value="EST41493.1"/>
    <property type="molecule type" value="Genomic_DNA"/>
</dbReference>
<reference evidence="3" key="2">
    <citation type="submission" date="2020-12" db="EMBL/GenBank/DDBJ databases">
        <title>New Spironucleus salmonicida genome in near-complete chromosomes.</title>
        <authorList>
            <person name="Xu F."/>
            <person name="Kurt Z."/>
            <person name="Jimenez-Gonzalez A."/>
            <person name="Astvaldsson A."/>
            <person name="Andersson J.O."/>
            <person name="Svard S.G."/>
        </authorList>
    </citation>
    <scope>NUCLEOTIDE SEQUENCE</scope>
    <source>
        <strain evidence="3">ATCC 50377</strain>
    </source>
</reference>
<evidence type="ECO:0000313" key="1">
    <source>
        <dbReference type="EMBL" id="EST41474.1"/>
    </source>
</evidence>
<dbReference type="EMBL" id="KI546170">
    <property type="protein sequence ID" value="EST41474.1"/>
    <property type="molecule type" value="Genomic_DNA"/>
</dbReference>
<evidence type="ECO:0000313" key="4">
    <source>
        <dbReference type="EMBL" id="KAH0572438.1"/>
    </source>
</evidence>
<dbReference type="VEuPathDB" id="GiardiaDB:SS50377_26648"/>
<sequence length="72" mass="7822">MDLIAELQTLQVQCASGLLDISKKLQLSNTAQQSVLGASLSNTLGQLALFQDIPEVVMDIDEVDLTKSEFNQ</sequence>
<dbReference type="EMBL" id="AUWU02000006">
    <property type="protein sequence ID" value="KAH0572438.1"/>
    <property type="molecule type" value="Genomic_DNA"/>
</dbReference>
<organism evidence="2">
    <name type="scientific">Spironucleus salmonicida</name>
    <dbReference type="NCBI Taxonomy" id="348837"/>
    <lineage>
        <taxon>Eukaryota</taxon>
        <taxon>Metamonada</taxon>
        <taxon>Diplomonadida</taxon>
        <taxon>Hexamitidae</taxon>
        <taxon>Hexamitinae</taxon>
        <taxon>Spironucleus</taxon>
    </lineage>
</organism>
<accession>V6LB71</accession>
<dbReference type="VEuPathDB" id="GiardiaDB:SS50377_26627"/>
<dbReference type="AlphaFoldDB" id="V6LB71"/>
<keyword evidence="5" id="KW-1185">Reference proteome</keyword>
<name>V6LB71_9EUKA</name>
<dbReference type="Proteomes" id="UP000018208">
    <property type="component" value="Unassembled WGS sequence"/>
</dbReference>
<protein>
    <submittedName>
        <fullName evidence="2">Uncharacterized protein</fullName>
    </submittedName>
</protein>
<gene>
    <name evidence="1" type="ORF">SS50377_19200</name>
    <name evidence="2" type="ORF">SS50377_19221</name>
    <name evidence="3" type="ORF">SS50377_26627</name>
    <name evidence="4" type="ORF">SS50377_26648</name>
</gene>
<evidence type="ECO:0000313" key="3">
    <source>
        <dbReference type="EMBL" id="KAH0572417.1"/>
    </source>
</evidence>
<evidence type="ECO:0000313" key="5">
    <source>
        <dbReference type="Proteomes" id="UP000018208"/>
    </source>
</evidence>
<evidence type="ECO:0000313" key="2">
    <source>
        <dbReference type="EMBL" id="EST41493.1"/>
    </source>
</evidence>
<proteinExistence type="predicted"/>
<dbReference type="EMBL" id="AUWU02000006">
    <property type="protein sequence ID" value="KAH0572417.1"/>
    <property type="molecule type" value="Genomic_DNA"/>
</dbReference>
<reference evidence="2 3" key="1">
    <citation type="journal article" date="2014" name="PLoS Genet.">
        <title>The Genome of Spironucleus salmonicida Highlights a Fish Pathogen Adapted to Fluctuating Environments.</title>
        <authorList>
            <person name="Xu F."/>
            <person name="Jerlstrom-Hultqvist J."/>
            <person name="Einarsson E."/>
            <person name="Astvaldsson A."/>
            <person name="Svard S.G."/>
            <person name="Andersson J.O."/>
        </authorList>
    </citation>
    <scope>NUCLEOTIDE SEQUENCE</scope>
    <source>
        <strain evidence="3">ATCC 50377</strain>
    </source>
</reference>